<dbReference type="SMART" id="SM00474">
    <property type="entry name" value="35EXOc"/>
    <property type="match status" value="1"/>
</dbReference>
<dbReference type="PANTHER" id="PTHR47765:SF2">
    <property type="entry name" value="EXONUCLEASE MUT-7 HOMOLOG"/>
    <property type="match status" value="1"/>
</dbReference>
<dbReference type="Pfam" id="PF01612">
    <property type="entry name" value="DNA_pol_A_exo1"/>
    <property type="match status" value="1"/>
</dbReference>
<reference evidence="2" key="1">
    <citation type="journal article" date="2023" name="Nat. Commun.">
        <title>Diploid and tetraploid genomes of Acorus and the evolution of monocots.</title>
        <authorList>
            <person name="Ma L."/>
            <person name="Liu K.W."/>
            <person name="Li Z."/>
            <person name="Hsiao Y.Y."/>
            <person name="Qi Y."/>
            <person name="Fu T."/>
            <person name="Tang G.D."/>
            <person name="Zhang D."/>
            <person name="Sun W.H."/>
            <person name="Liu D.K."/>
            <person name="Li Y."/>
            <person name="Chen G.Z."/>
            <person name="Liu X.D."/>
            <person name="Liao X.Y."/>
            <person name="Jiang Y.T."/>
            <person name="Yu X."/>
            <person name="Hao Y."/>
            <person name="Huang J."/>
            <person name="Zhao X.W."/>
            <person name="Ke S."/>
            <person name="Chen Y.Y."/>
            <person name="Wu W.L."/>
            <person name="Hsu J.L."/>
            <person name="Lin Y.F."/>
            <person name="Huang M.D."/>
            <person name="Li C.Y."/>
            <person name="Huang L."/>
            <person name="Wang Z.W."/>
            <person name="Zhao X."/>
            <person name="Zhong W.Y."/>
            <person name="Peng D.H."/>
            <person name="Ahmad S."/>
            <person name="Lan S."/>
            <person name="Zhang J.S."/>
            <person name="Tsai W.C."/>
            <person name="Van de Peer Y."/>
            <person name="Liu Z.J."/>
        </authorList>
    </citation>
    <scope>NUCLEOTIDE SEQUENCE</scope>
    <source>
        <strain evidence="2">SCP</strain>
    </source>
</reference>
<dbReference type="GO" id="GO:0003676">
    <property type="term" value="F:nucleic acid binding"/>
    <property type="evidence" value="ECO:0007669"/>
    <property type="project" value="InterPro"/>
</dbReference>
<protein>
    <recommendedName>
        <fullName evidence="1">3'-5' exonuclease domain-containing protein</fullName>
    </recommendedName>
</protein>
<accession>A0AAV9BVX9</accession>
<dbReference type="InterPro" id="IPR036397">
    <property type="entry name" value="RNaseH_sf"/>
</dbReference>
<gene>
    <name evidence="2" type="ORF">QJS04_geneDACA004531</name>
</gene>
<dbReference type="InterPro" id="IPR012337">
    <property type="entry name" value="RNaseH-like_sf"/>
</dbReference>
<keyword evidence="3" id="KW-1185">Reference proteome</keyword>
<proteinExistence type="predicted"/>
<dbReference type="GO" id="GO:0006139">
    <property type="term" value="P:nucleobase-containing compound metabolic process"/>
    <property type="evidence" value="ECO:0007669"/>
    <property type="project" value="InterPro"/>
</dbReference>
<evidence type="ECO:0000259" key="1">
    <source>
        <dbReference type="SMART" id="SM00474"/>
    </source>
</evidence>
<dbReference type="Proteomes" id="UP001179952">
    <property type="component" value="Unassembled WGS sequence"/>
</dbReference>
<dbReference type="InterPro" id="IPR052408">
    <property type="entry name" value="Exonuclease_MUT-7-like"/>
</dbReference>
<comment type="caution">
    <text evidence="2">The sequence shown here is derived from an EMBL/GenBank/DDBJ whole genome shotgun (WGS) entry which is preliminary data.</text>
</comment>
<dbReference type="Gene3D" id="3.30.420.10">
    <property type="entry name" value="Ribonuclease H-like superfamily/Ribonuclease H"/>
    <property type="match status" value="1"/>
</dbReference>
<dbReference type="InterPro" id="IPR002562">
    <property type="entry name" value="3'-5'_exonuclease_dom"/>
</dbReference>
<dbReference type="PANTHER" id="PTHR47765">
    <property type="entry name" value="3'-5' EXONUCLEASE DOMAIN-CONTAINING PROTEIN"/>
    <property type="match status" value="1"/>
</dbReference>
<reference evidence="2" key="2">
    <citation type="submission" date="2023-06" db="EMBL/GenBank/DDBJ databases">
        <authorList>
            <person name="Ma L."/>
            <person name="Liu K.-W."/>
            <person name="Li Z."/>
            <person name="Hsiao Y.-Y."/>
            <person name="Qi Y."/>
            <person name="Fu T."/>
            <person name="Tang G."/>
            <person name="Zhang D."/>
            <person name="Sun W.-H."/>
            <person name="Liu D.-K."/>
            <person name="Li Y."/>
            <person name="Chen G.-Z."/>
            <person name="Liu X.-D."/>
            <person name="Liao X.-Y."/>
            <person name="Jiang Y.-T."/>
            <person name="Yu X."/>
            <person name="Hao Y."/>
            <person name="Huang J."/>
            <person name="Zhao X.-W."/>
            <person name="Ke S."/>
            <person name="Chen Y.-Y."/>
            <person name="Wu W.-L."/>
            <person name="Hsu J.-L."/>
            <person name="Lin Y.-F."/>
            <person name="Huang M.-D."/>
            <person name="Li C.-Y."/>
            <person name="Huang L."/>
            <person name="Wang Z.-W."/>
            <person name="Zhao X."/>
            <person name="Zhong W.-Y."/>
            <person name="Peng D.-H."/>
            <person name="Ahmad S."/>
            <person name="Lan S."/>
            <person name="Zhang J.-S."/>
            <person name="Tsai W.-C."/>
            <person name="Van De Peer Y."/>
            <person name="Liu Z.-J."/>
        </authorList>
    </citation>
    <scope>NUCLEOTIDE SEQUENCE</scope>
    <source>
        <strain evidence="2">SCP</strain>
        <tissue evidence="2">Leaves</tissue>
    </source>
</reference>
<dbReference type="SUPFAM" id="SSF53098">
    <property type="entry name" value="Ribonuclease H-like"/>
    <property type="match status" value="1"/>
</dbReference>
<organism evidence="2 3">
    <name type="scientific">Acorus gramineus</name>
    <name type="common">Dwarf sweet flag</name>
    <dbReference type="NCBI Taxonomy" id="55184"/>
    <lineage>
        <taxon>Eukaryota</taxon>
        <taxon>Viridiplantae</taxon>
        <taxon>Streptophyta</taxon>
        <taxon>Embryophyta</taxon>
        <taxon>Tracheophyta</taxon>
        <taxon>Spermatophyta</taxon>
        <taxon>Magnoliopsida</taxon>
        <taxon>Liliopsida</taxon>
        <taxon>Acoraceae</taxon>
        <taxon>Acorus</taxon>
    </lineage>
</organism>
<evidence type="ECO:0000313" key="2">
    <source>
        <dbReference type="EMBL" id="KAK1280664.1"/>
    </source>
</evidence>
<name>A0AAV9BVX9_ACOGR</name>
<dbReference type="EMBL" id="JAUJYN010000001">
    <property type="protein sequence ID" value="KAK1280664.1"/>
    <property type="molecule type" value="Genomic_DNA"/>
</dbReference>
<sequence>MGSGDVIVWDQGHKEKFNQQKWTVCLHAFTDLSHISPATFVFLLKECYICGTIKATMKFKVLQEYVELSLYNKPQSGPCSFIIQCLYILPLLGPVYTEGFSHLLLSSFRRFRKTEPILADDSKSKRLVAQLFLDVLATSIVHEERILVKILEIFDIGLEDIAEALCGSKANDAGLATAMAFVEQYIFSFTKSHSYMTAVTLLERFSIRLSGQSFLLKMMEDNQFKAAEKWAKFMGKPMLCLLIQKYLDMKMLKQAYNLVKQHKLKKEFPHVNRLYKESLVKKLVEEGCWDVAELSIQKDRQLIEYLVYLAMEACYTEKVDELCDRYSLQGFVNDAVPQVNPIQDHYLHHTELSLEDIVWVDEIDGLWSATSHIEGCKVIGLDCEWKANYEKGSRPNKVSIMQIASEKRAFVFDLIKLYEDEPKALNSCFKRILQSPQILKLGYNLQCDLHHLSYSYGDLECFRHFVMLLDIQKLSKDPRGGLSALTQKILGAGLNKTRRNCNWEKRPLSQNQIEYAALDAAVLVHIFYHVRFQPHPVDCKDERAKIGWKSHIISWADSNKARQDTH</sequence>
<feature type="domain" description="3'-5' exonuclease" evidence="1">
    <location>
        <begin position="357"/>
        <end position="536"/>
    </location>
</feature>
<dbReference type="GO" id="GO:0008408">
    <property type="term" value="F:3'-5' exonuclease activity"/>
    <property type="evidence" value="ECO:0007669"/>
    <property type="project" value="InterPro"/>
</dbReference>
<dbReference type="AlphaFoldDB" id="A0AAV9BVX9"/>
<evidence type="ECO:0000313" key="3">
    <source>
        <dbReference type="Proteomes" id="UP001179952"/>
    </source>
</evidence>